<organism evidence="1">
    <name type="scientific">Spironucleus salmonicida</name>
    <dbReference type="NCBI Taxonomy" id="348837"/>
    <lineage>
        <taxon>Eukaryota</taxon>
        <taxon>Metamonada</taxon>
        <taxon>Diplomonadida</taxon>
        <taxon>Hexamitidae</taxon>
        <taxon>Hexamitinae</taxon>
        <taxon>Spironucleus</taxon>
    </lineage>
</organism>
<sequence>MGAQDSQTQQSQPLSSIDITLLKLKKVRDLLKQEVKLQSILIAQLDQQVVQSVPTDLDKAQILIVRKKIQQKIETTFTNMTIEIEKQVFKVENFIRQNQTIEILNSLSDELKKYDYDEMVLELQEIKQSLEFNDLTIQNINQVLEDQNISLDLAFEIDSYKNSTCQQDFNSQQIDQVVM</sequence>
<accession>V6LMU6</accession>
<dbReference type="Proteomes" id="UP000018208">
    <property type="component" value="Unassembled WGS sequence"/>
</dbReference>
<evidence type="ECO:0000313" key="2">
    <source>
        <dbReference type="EMBL" id="KAH0573369.1"/>
    </source>
</evidence>
<dbReference type="VEuPathDB" id="GiardiaDB:SS50377_25489"/>
<evidence type="ECO:0000313" key="1">
    <source>
        <dbReference type="EMBL" id="EST45036.1"/>
    </source>
</evidence>
<evidence type="ECO:0008006" key="4">
    <source>
        <dbReference type="Google" id="ProtNLM"/>
    </source>
</evidence>
<keyword evidence="3" id="KW-1185">Reference proteome</keyword>
<name>V6LMU6_9EUKA</name>
<gene>
    <name evidence="1" type="ORF">SS50377_15055</name>
    <name evidence="2" type="ORF">SS50377_25489</name>
</gene>
<dbReference type="AlphaFoldDB" id="V6LMU6"/>
<reference evidence="2" key="2">
    <citation type="submission" date="2020-12" db="EMBL/GenBank/DDBJ databases">
        <title>New Spironucleus salmonicida genome in near-complete chromosomes.</title>
        <authorList>
            <person name="Xu F."/>
            <person name="Kurt Z."/>
            <person name="Jimenez-Gonzalez A."/>
            <person name="Astvaldsson A."/>
            <person name="Andersson J.O."/>
            <person name="Svard S.G."/>
        </authorList>
    </citation>
    <scope>NUCLEOTIDE SEQUENCE</scope>
    <source>
        <strain evidence="2">ATCC 50377</strain>
    </source>
</reference>
<dbReference type="EMBL" id="KI546101">
    <property type="protein sequence ID" value="EST45036.1"/>
    <property type="molecule type" value="Genomic_DNA"/>
</dbReference>
<dbReference type="EMBL" id="AUWU02000005">
    <property type="protein sequence ID" value="KAH0573369.1"/>
    <property type="molecule type" value="Genomic_DNA"/>
</dbReference>
<evidence type="ECO:0000313" key="3">
    <source>
        <dbReference type="Proteomes" id="UP000018208"/>
    </source>
</evidence>
<proteinExistence type="predicted"/>
<protein>
    <recommendedName>
        <fullName evidence="4">SNF7 family protein</fullName>
    </recommendedName>
</protein>
<reference evidence="1 2" key="1">
    <citation type="journal article" date="2014" name="PLoS Genet.">
        <title>The Genome of Spironucleus salmonicida Highlights a Fish Pathogen Adapted to Fluctuating Environments.</title>
        <authorList>
            <person name="Xu F."/>
            <person name="Jerlstrom-Hultqvist J."/>
            <person name="Einarsson E."/>
            <person name="Astvaldsson A."/>
            <person name="Svard S.G."/>
            <person name="Andersson J.O."/>
        </authorList>
    </citation>
    <scope>NUCLEOTIDE SEQUENCE</scope>
    <source>
        <strain evidence="2">ATCC 50377</strain>
    </source>
</reference>